<name>A0A9P6C1U4_9AGAR</name>
<proteinExistence type="predicted"/>
<organism evidence="1 2">
    <name type="scientific">Macrolepiota fuliginosa MF-IS2</name>
    <dbReference type="NCBI Taxonomy" id="1400762"/>
    <lineage>
        <taxon>Eukaryota</taxon>
        <taxon>Fungi</taxon>
        <taxon>Dikarya</taxon>
        <taxon>Basidiomycota</taxon>
        <taxon>Agaricomycotina</taxon>
        <taxon>Agaricomycetes</taxon>
        <taxon>Agaricomycetidae</taxon>
        <taxon>Agaricales</taxon>
        <taxon>Agaricineae</taxon>
        <taxon>Agaricaceae</taxon>
        <taxon>Macrolepiota</taxon>
    </lineage>
</organism>
<sequence>MNYGSGGVPLISAASGTSSRQDHSKNFWPLAKNMSCTFGSTQKFSISIPLLEASPDLFDPKGHPQPRKNHCLTSTSSSTICRSAVQTAVISAYSSITTCFQPSHTSHILNHKRIFHITISCLHVLIQLIGKLASQYESSPFPIPLCWTACLRHWARSST</sequence>
<dbReference type="Proteomes" id="UP000807342">
    <property type="component" value="Unassembled WGS sequence"/>
</dbReference>
<comment type="caution">
    <text evidence="1">The sequence shown here is derived from an EMBL/GenBank/DDBJ whole genome shotgun (WGS) entry which is preliminary data.</text>
</comment>
<accession>A0A9P6C1U4</accession>
<reference evidence="1" key="1">
    <citation type="submission" date="2020-11" db="EMBL/GenBank/DDBJ databases">
        <authorList>
            <consortium name="DOE Joint Genome Institute"/>
            <person name="Ahrendt S."/>
            <person name="Riley R."/>
            <person name="Andreopoulos W."/>
            <person name="Labutti K."/>
            <person name="Pangilinan J."/>
            <person name="Ruiz-Duenas F.J."/>
            <person name="Barrasa J.M."/>
            <person name="Sanchez-Garcia M."/>
            <person name="Camarero S."/>
            <person name="Miyauchi S."/>
            <person name="Serrano A."/>
            <person name="Linde D."/>
            <person name="Babiker R."/>
            <person name="Drula E."/>
            <person name="Ayuso-Fernandez I."/>
            <person name="Pacheco R."/>
            <person name="Padilla G."/>
            <person name="Ferreira P."/>
            <person name="Barriuso J."/>
            <person name="Kellner H."/>
            <person name="Castanera R."/>
            <person name="Alfaro M."/>
            <person name="Ramirez L."/>
            <person name="Pisabarro A.G."/>
            <person name="Kuo A."/>
            <person name="Tritt A."/>
            <person name="Lipzen A."/>
            <person name="He G."/>
            <person name="Yan M."/>
            <person name="Ng V."/>
            <person name="Cullen D."/>
            <person name="Martin F."/>
            <person name="Rosso M.-N."/>
            <person name="Henrissat B."/>
            <person name="Hibbett D."/>
            <person name="Martinez A.T."/>
            <person name="Grigoriev I.V."/>
        </authorList>
    </citation>
    <scope>NUCLEOTIDE SEQUENCE</scope>
    <source>
        <strain evidence="1">MF-IS2</strain>
    </source>
</reference>
<evidence type="ECO:0000313" key="2">
    <source>
        <dbReference type="Proteomes" id="UP000807342"/>
    </source>
</evidence>
<gene>
    <name evidence="1" type="ORF">P691DRAFT_805047</name>
</gene>
<keyword evidence="2" id="KW-1185">Reference proteome</keyword>
<dbReference type="EMBL" id="MU151275">
    <property type="protein sequence ID" value="KAF9445884.1"/>
    <property type="molecule type" value="Genomic_DNA"/>
</dbReference>
<dbReference type="AlphaFoldDB" id="A0A9P6C1U4"/>
<evidence type="ECO:0000313" key="1">
    <source>
        <dbReference type="EMBL" id="KAF9445884.1"/>
    </source>
</evidence>
<protein>
    <submittedName>
        <fullName evidence="1">Uncharacterized protein</fullName>
    </submittedName>
</protein>